<dbReference type="AlphaFoldDB" id="A0A1I8FPU4"/>
<evidence type="ECO:0000256" key="1">
    <source>
        <dbReference type="SAM" id="MobiDB-lite"/>
    </source>
</evidence>
<feature type="region of interest" description="Disordered" evidence="1">
    <location>
        <begin position="1"/>
        <end position="22"/>
    </location>
</feature>
<protein>
    <submittedName>
        <fullName evidence="3">Orange domain-containing protein</fullName>
    </submittedName>
</protein>
<organism evidence="2 3">
    <name type="scientific">Macrostomum lignano</name>
    <dbReference type="NCBI Taxonomy" id="282301"/>
    <lineage>
        <taxon>Eukaryota</taxon>
        <taxon>Metazoa</taxon>
        <taxon>Spiralia</taxon>
        <taxon>Lophotrochozoa</taxon>
        <taxon>Platyhelminthes</taxon>
        <taxon>Rhabditophora</taxon>
        <taxon>Macrostomorpha</taxon>
        <taxon>Macrostomida</taxon>
        <taxon>Macrostomidae</taxon>
        <taxon>Macrostomum</taxon>
    </lineage>
</organism>
<evidence type="ECO:0000313" key="3">
    <source>
        <dbReference type="WBParaSite" id="maker-unitig_42850-snap-gene-0.2-mRNA-1"/>
    </source>
</evidence>
<keyword evidence="2" id="KW-1185">Reference proteome</keyword>
<dbReference type="WBParaSite" id="maker-unitig_42850-snap-gene-0.2-mRNA-1">
    <property type="protein sequence ID" value="maker-unitig_42850-snap-gene-0.2-mRNA-1"/>
    <property type="gene ID" value="maker-unitig_42850-snap-gene-0.2"/>
</dbReference>
<name>A0A1I8FPU4_9PLAT</name>
<proteinExistence type="predicted"/>
<reference evidence="3" key="1">
    <citation type="submission" date="2016-11" db="UniProtKB">
        <authorList>
            <consortium name="WormBaseParasite"/>
        </authorList>
    </citation>
    <scope>IDENTIFICATION</scope>
</reference>
<accession>A0A1I8FPU4</accession>
<evidence type="ECO:0000313" key="2">
    <source>
        <dbReference type="Proteomes" id="UP000095280"/>
    </source>
</evidence>
<sequence length="353" mass="38510">RKPQAEAIAKSRKSRQQPSLKLGKKVRYEIQLQSARDATARARAGQCANCSHRAPHRQTLVSQAFRHHPDAVGSFNRLHQVTMDTLLQNMSGFLTPLMPPVEGADGIGDVHSHLVPQLLRARSSAWVKASDQRTGLHPRRDLAKATQLLTEGADPQQQGQCRLDSAARMRDPAVAVTWPWPACCWRAAPMPTCQEADNDTPLHECRGIRPAGGRLCRPGHAPDQSITRRPRDGLPVTHSVHCVIVCRITVDLSATPPLPRPLLQAAARPPQFKRGPGCHHLVTSVDESGGSAPRTLKFLEAAALGRWNCQLRMVCKQCANARLCRCRGAGLRGWRHPAPLTGQGQGGPQAVKG</sequence>
<dbReference type="Proteomes" id="UP000095280">
    <property type="component" value="Unplaced"/>
</dbReference>